<dbReference type="InterPro" id="IPR051531">
    <property type="entry name" value="N-acetyltransferase"/>
</dbReference>
<gene>
    <name evidence="2" type="ORF">PIL02S_02109</name>
</gene>
<dbReference type="CDD" id="cd04301">
    <property type="entry name" value="NAT_SF"/>
    <property type="match status" value="1"/>
</dbReference>
<protein>
    <submittedName>
        <fullName evidence="2">Acetyltransferase</fullName>
        <ecNumber evidence="2">2.3.1.158</ecNumber>
    </submittedName>
</protein>
<dbReference type="SUPFAM" id="SSF55729">
    <property type="entry name" value="Acyl-CoA N-acyltransferases (Nat)"/>
    <property type="match status" value="2"/>
</dbReference>
<evidence type="ECO:0000313" key="3">
    <source>
        <dbReference type="Proteomes" id="UP000247459"/>
    </source>
</evidence>
<accession>A0A2W0CLM2</accession>
<dbReference type="OrthoDB" id="9786032at2"/>
<dbReference type="GO" id="GO:0046027">
    <property type="term" value="F:phospholipid:diacylglycerol acyltransferase activity"/>
    <property type="evidence" value="ECO:0007669"/>
    <property type="project" value="UniProtKB-EC"/>
</dbReference>
<dbReference type="InterPro" id="IPR016181">
    <property type="entry name" value="Acyl_CoA_acyltransferase"/>
</dbReference>
<dbReference type="Gene3D" id="2.160.20.80">
    <property type="entry name" value="E3 ubiquitin-protein ligase SopA"/>
    <property type="match status" value="1"/>
</dbReference>
<dbReference type="PROSITE" id="PS51186">
    <property type="entry name" value="GNAT"/>
    <property type="match status" value="2"/>
</dbReference>
<dbReference type="EC" id="2.3.1.158" evidence="2"/>
<dbReference type="RefSeq" id="WP_110758285.1">
    <property type="nucleotide sequence ID" value="NZ_PRLG01000018.1"/>
</dbReference>
<dbReference type="EMBL" id="PRLG01000018">
    <property type="protein sequence ID" value="PYY29165.1"/>
    <property type="molecule type" value="Genomic_DNA"/>
</dbReference>
<reference evidence="2 3" key="1">
    <citation type="submission" date="2018-01" db="EMBL/GenBank/DDBJ databases">
        <title>Genome sequence of the PGP bacterium Paenibacillus illinoisensis E3.</title>
        <authorList>
            <person name="Rolli E."/>
            <person name="Marasco R."/>
            <person name="Bessem C."/>
            <person name="Michoud G."/>
            <person name="Gaiarsa S."/>
            <person name="Borin S."/>
            <person name="Daffonchio D."/>
        </authorList>
    </citation>
    <scope>NUCLEOTIDE SEQUENCE [LARGE SCALE GENOMIC DNA]</scope>
    <source>
        <strain evidence="2 3">E3</strain>
    </source>
</reference>
<keyword evidence="2" id="KW-0012">Acyltransferase</keyword>
<dbReference type="AlphaFoldDB" id="A0A2W0CLM2"/>
<keyword evidence="2" id="KW-0808">Transferase</keyword>
<dbReference type="InterPro" id="IPR000182">
    <property type="entry name" value="GNAT_dom"/>
</dbReference>
<name>A0A2W0CLM2_9BACL</name>
<dbReference type="Pfam" id="PF00583">
    <property type="entry name" value="Acetyltransf_1"/>
    <property type="match status" value="1"/>
</dbReference>
<dbReference type="Pfam" id="PF00805">
    <property type="entry name" value="Pentapeptide"/>
    <property type="match status" value="1"/>
</dbReference>
<dbReference type="Pfam" id="PF13302">
    <property type="entry name" value="Acetyltransf_3"/>
    <property type="match status" value="1"/>
</dbReference>
<dbReference type="Gene3D" id="3.40.630.30">
    <property type="match status" value="2"/>
</dbReference>
<evidence type="ECO:0000313" key="2">
    <source>
        <dbReference type="EMBL" id="PYY29165.1"/>
    </source>
</evidence>
<comment type="caution">
    <text evidence="2">The sequence shown here is derived from an EMBL/GenBank/DDBJ whole genome shotgun (WGS) entry which is preliminary data.</text>
</comment>
<dbReference type="Proteomes" id="UP000247459">
    <property type="component" value="Unassembled WGS sequence"/>
</dbReference>
<feature type="domain" description="N-acetyltransferase" evidence="1">
    <location>
        <begin position="192"/>
        <end position="345"/>
    </location>
</feature>
<sequence length="491" mass="56481">MKSQLIIQCQNITLRPFSLEDQAVLRMFTQQPEITDILPDWKMNEEQLRDFLQFVVGSYERFNPADVRIMLAVEHNEDQRIIGWCGVFPNDMLDSSDREMAYALSKGYRNRGYITEAVHALTTYLFEHTQLNRIVGIVKPFNVPSRKVLERTGFRYVTRRRLTDGADYDYFERFKNKEQTEQANLMKNQFVIRLRRARQEDDTVLAEICKRAFEHAMRIWSKGEGDLDSNLCPPNYSSTRLHNYVLREWDYYVVELNGCPIGGVSINVLGHKHARLDKIFIDPVSQGLGLGSQVLELIEAEYPQIEVWKLETSGRQPGNHHFYEKAGYVRTYASTDEYGYEKRLSKTSTQPYLAGSPQVGTDELNAEFYQANLEGTRFSSSNLADSRITDCNMTRSKFTNLNMTEVLLADLRLTNSSVEFVAMDGVQFRDTHLGVNKVPMNWAHCDLGGSRFLHCDLTGVRLEQCQVEGMKINGVAIEDLFAAYDSLKEAR</sequence>
<proteinExistence type="predicted"/>
<dbReference type="PANTHER" id="PTHR43792">
    <property type="entry name" value="GNAT FAMILY, PUTATIVE (AFU_ORTHOLOGUE AFUA_3G00765)-RELATED-RELATED"/>
    <property type="match status" value="1"/>
</dbReference>
<dbReference type="SUPFAM" id="SSF141571">
    <property type="entry name" value="Pentapeptide repeat-like"/>
    <property type="match status" value="1"/>
</dbReference>
<feature type="domain" description="N-acetyltransferase" evidence="1">
    <location>
        <begin position="12"/>
        <end position="175"/>
    </location>
</feature>
<organism evidence="2 3">
    <name type="scientific">Paenibacillus illinoisensis</name>
    <dbReference type="NCBI Taxonomy" id="59845"/>
    <lineage>
        <taxon>Bacteria</taxon>
        <taxon>Bacillati</taxon>
        <taxon>Bacillota</taxon>
        <taxon>Bacilli</taxon>
        <taxon>Bacillales</taxon>
        <taxon>Paenibacillaceae</taxon>
        <taxon>Paenibacillus</taxon>
    </lineage>
</organism>
<evidence type="ECO:0000259" key="1">
    <source>
        <dbReference type="PROSITE" id="PS51186"/>
    </source>
</evidence>
<dbReference type="InterPro" id="IPR001646">
    <property type="entry name" value="5peptide_repeat"/>
</dbReference>